<dbReference type="Proteomes" id="UP000324832">
    <property type="component" value="Unassembled WGS sequence"/>
</dbReference>
<evidence type="ECO:0000313" key="1">
    <source>
        <dbReference type="EMBL" id="VVC91908.1"/>
    </source>
</evidence>
<accession>A0A5E4Q2J6</accession>
<organism evidence="1 2">
    <name type="scientific">Leptidea sinapis</name>
    <dbReference type="NCBI Taxonomy" id="189913"/>
    <lineage>
        <taxon>Eukaryota</taxon>
        <taxon>Metazoa</taxon>
        <taxon>Ecdysozoa</taxon>
        <taxon>Arthropoda</taxon>
        <taxon>Hexapoda</taxon>
        <taxon>Insecta</taxon>
        <taxon>Pterygota</taxon>
        <taxon>Neoptera</taxon>
        <taxon>Endopterygota</taxon>
        <taxon>Lepidoptera</taxon>
        <taxon>Glossata</taxon>
        <taxon>Ditrysia</taxon>
        <taxon>Papilionoidea</taxon>
        <taxon>Pieridae</taxon>
        <taxon>Dismorphiinae</taxon>
        <taxon>Leptidea</taxon>
    </lineage>
</organism>
<sequence length="112" mass="12025">MLITSGEDQGRTRLRCCRGRQFQGVQQFQEVQQFQGGQQFRRGQQHRVRLRRDRGSNVVLGGGNAAPVGVLVEVTVGFGGADLSLADRPDCVPSGYVGVDDSSLHISGVGAL</sequence>
<name>A0A5E4Q2J6_9NEOP</name>
<evidence type="ECO:0000313" key="2">
    <source>
        <dbReference type="Proteomes" id="UP000324832"/>
    </source>
</evidence>
<dbReference type="EMBL" id="FZQP02001138">
    <property type="protein sequence ID" value="VVC91908.1"/>
    <property type="molecule type" value="Genomic_DNA"/>
</dbReference>
<keyword evidence="2" id="KW-1185">Reference proteome</keyword>
<gene>
    <name evidence="1" type="ORF">LSINAPIS_LOCUS4463</name>
</gene>
<protein>
    <submittedName>
        <fullName evidence="1">Uncharacterized protein</fullName>
    </submittedName>
</protein>
<reference evidence="1 2" key="1">
    <citation type="submission" date="2017-07" db="EMBL/GenBank/DDBJ databases">
        <authorList>
            <person name="Talla V."/>
            <person name="Backstrom N."/>
        </authorList>
    </citation>
    <scope>NUCLEOTIDE SEQUENCE [LARGE SCALE GENOMIC DNA]</scope>
</reference>
<proteinExistence type="predicted"/>
<dbReference type="AlphaFoldDB" id="A0A5E4Q2J6"/>